<proteinExistence type="predicted"/>
<dbReference type="GO" id="GO:0103068">
    <property type="term" value="F:leukotriene C4 gamma-glutamyl transferase activity"/>
    <property type="evidence" value="ECO:0007669"/>
    <property type="project" value="UniProtKB-EC"/>
</dbReference>
<dbReference type="InterPro" id="IPR029055">
    <property type="entry name" value="Ntn_hydrolases_N"/>
</dbReference>
<dbReference type="OrthoDB" id="5297205at2"/>
<dbReference type="InterPro" id="IPR043137">
    <property type="entry name" value="GGT_ssub_C"/>
</dbReference>
<keyword evidence="1" id="KW-0732">Signal</keyword>
<dbReference type="AlphaFoldDB" id="G2E0U2"/>
<evidence type="ECO:0000256" key="1">
    <source>
        <dbReference type="SAM" id="SignalP"/>
    </source>
</evidence>
<dbReference type="EMBL" id="AFWT01000011">
    <property type="protein sequence ID" value="EGV31714.1"/>
    <property type="molecule type" value="Genomic_DNA"/>
</dbReference>
<keyword evidence="2" id="KW-0808">Transferase</keyword>
<gene>
    <name evidence="2" type="ORF">ThidrDRAFT_1915</name>
</gene>
<protein>
    <submittedName>
        <fullName evidence="2">Gamma-glutamyltransferase</fullName>
        <ecNumber evidence="2">2.3.2.2</ecNumber>
    </submittedName>
</protein>
<dbReference type="MEROPS" id="T03.014"/>
<sequence>MINSLFATRLLTVAVLAASTALAAEDSIKTPNGAMRPTIQVMNAAVSAPDQYSALAAIEIFKAGGNAIDAGIAATIVSKVTQHAHDSWGGETPIMIHHAATDKTTYISGIGPSPQLATVEYFQKVHSGIPTTDSVDIASVPGSLAGLALALKEYGTLRLADVMAPAIELAEEGFPISPMQVKWLKKYEPIYSKWPDSKRVFMPEGKVLEVGEIFKQPDQARMMKAMVAAESAYPDDRAKGIQAAVDYFYKGDVAKEIDRFMHNLPDVGIPDQGLLRYGDFVKFIDEVQIEYAPLHTTYEDSKGNRYDLYAANTTTQAPALLMAVNILDAYDIGAMAHNSPEYLHLLVETIDLVMADRYTYFGDPDVVYVPQEQLVSKAYADVRRPLIDPKKAAPHFEPGDPRAMKARLAGTLNLAQSDGPPSDWETSTVQLATMDKDGNMFNATSSNNMGVKFGVVPGNVGFLLGGRMRMFYMDPESANQVGPFKRPRVTPCPVLVFKNGKPWLNLGTPGGDQQIQTMLQLFMNIAEFGMPLQNSVEQYRFRSFAFPKAFYPGEILDYQMGIGHLASPQVLKGLEALGHQVKVEDTWKEPYGGAALVSFENGVLSAGADPRRETYALGY</sequence>
<dbReference type="EC" id="2.3.2.2" evidence="2"/>
<comment type="caution">
    <text evidence="2">The sequence shown here is derived from an EMBL/GenBank/DDBJ whole genome shotgun (WGS) entry which is preliminary data.</text>
</comment>
<keyword evidence="3" id="KW-1185">Reference proteome</keyword>
<dbReference type="PANTHER" id="PTHR43881">
    <property type="entry name" value="GAMMA-GLUTAMYLTRANSPEPTIDASE (AFU_ORTHOLOGUE AFUA_4G13580)"/>
    <property type="match status" value="1"/>
</dbReference>
<evidence type="ECO:0000313" key="3">
    <source>
        <dbReference type="Proteomes" id="UP000004200"/>
    </source>
</evidence>
<dbReference type="Proteomes" id="UP000004200">
    <property type="component" value="Unassembled WGS sequence"/>
</dbReference>
<dbReference type="InterPro" id="IPR052896">
    <property type="entry name" value="GGT-like_enzyme"/>
</dbReference>
<dbReference type="InterPro" id="IPR043138">
    <property type="entry name" value="GGT_lsub"/>
</dbReference>
<feature type="chain" id="PRO_5003428302" evidence="1">
    <location>
        <begin position="24"/>
        <end position="619"/>
    </location>
</feature>
<dbReference type="SUPFAM" id="SSF56235">
    <property type="entry name" value="N-terminal nucleophile aminohydrolases (Ntn hydrolases)"/>
    <property type="match status" value="1"/>
</dbReference>
<dbReference type="PATRIC" id="fig|765913.3.peg.1944"/>
<dbReference type="Pfam" id="PF01019">
    <property type="entry name" value="G_glu_transpept"/>
    <property type="match status" value="1"/>
</dbReference>
<dbReference type="eggNOG" id="COG0405">
    <property type="taxonomic scope" value="Bacteria"/>
</dbReference>
<dbReference type="STRING" id="765913.ThidrDRAFT_1915"/>
<name>G2E0U2_9GAMM</name>
<accession>G2E0U2</accession>
<evidence type="ECO:0000313" key="2">
    <source>
        <dbReference type="EMBL" id="EGV31714.1"/>
    </source>
</evidence>
<dbReference type="Gene3D" id="3.60.20.40">
    <property type="match status" value="1"/>
</dbReference>
<dbReference type="PRINTS" id="PR01210">
    <property type="entry name" value="GGTRANSPTASE"/>
</dbReference>
<organism evidence="2 3">
    <name type="scientific">Thiorhodococcus drewsii AZ1</name>
    <dbReference type="NCBI Taxonomy" id="765913"/>
    <lineage>
        <taxon>Bacteria</taxon>
        <taxon>Pseudomonadati</taxon>
        <taxon>Pseudomonadota</taxon>
        <taxon>Gammaproteobacteria</taxon>
        <taxon>Chromatiales</taxon>
        <taxon>Chromatiaceae</taxon>
        <taxon>Thiorhodococcus</taxon>
    </lineage>
</organism>
<reference evidence="2 3" key="1">
    <citation type="submission" date="2011-06" db="EMBL/GenBank/DDBJ databases">
        <title>The draft genome of Thiorhodococcus drewsii AZ1.</title>
        <authorList>
            <consortium name="US DOE Joint Genome Institute (JGI-PGF)"/>
            <person name="Lucas S."/>
            <person name="Han J."/>
            <person name="Lapidus A."/>
            <person name="Cheng J.-F."/>
            <person name="Goodwin L."/>
            <person name="Pitluck S."/>
            <person name="Peters L."/>
            <person name="Land M.L."/>
            <person name="Hauser L."/>
            <person name="Vogl K."/>
            <person name="Liu Z."/>
            <person name="Imhoff J."/>
            <person name="Thiel V."/>
            <person name="Frigaard N.-U."/>
            <person name="Bryant D.A."/>
            <person name="Woyke T.J."/>
        </authorList>
    </citation>
    <scope>NUCLEOTIDE SEQUENCE [LARGE SCALE GENOMIC DNA]</scope>
    <source>
        <strain evidence="2 3">AZ1</strain>
    </source>
</reference>
<dbReference type="PANTHER" id="PTHR43881:SF1">
    <property type="entry name" value="GAMMA-GLUTAMYLTRANSPEPTIDASE (AFU_ORTHOLOGUE AFUA_4G13580)"/>
    <property type="match status" value="1"/>
</dbReference>
<keyword evidence="2" id="KW-0012">Acyltransferase</keyword>
<feature type="signal peptide" evidence="1">
    <location>
        <begin position="1"/>
        <end position="23"/>
    </location>
</feature>
<dbReference type="Gene3D" id="1.10.246.130">
    <property type="match status" value="1"/>
</dbReference>
<dbReference type="RefSeq" id="WP_007040629.1">
    <property type="nucleotide sequence ID" value="NZ_AFWT01000011.1"/>
</dbReference>